<keyword evidence="2" id="KW-1133">Transmembrane helix</keyword>
<comment type="caution">
    <text evidence="3">The sequence shown here is derived from an EMBL/GenBank/DDBJ whole genome shotgun (WGS) entry which is preliminary data.</text>
</comment>
<name>A0AAV5TGQ2_9BILA</name>
<evidence type="ECO:0000313" key="3">
    <source>
        <dbReference type="EMBL" id="GMS92436.1"/>
    </source>
</evidence>
<feature type="transmembrane region" description="Helical" evidence="2">
    <location>
        <begin position="116"/>
        <end position="136"/>
    </location>
</feature>
<feature type="transmembrane region" description="Helical" evidence="2">
    <location>
        <begin position="90"/>
        <end position="110"/>
    </location>
</feature>
<dbReference type="AlphaFoldDB" id="A0AAV5TGQ2"/>
<feature type="transmembrane region" description="Helical" evidence="2">
    <location>
        <begin position="177"/>
        <end position="197"/>
    </location>
</feature>
<evidence type="ECO:0000256" key="1">
    <source>
        <dbReference type="ARBA" id="ARBA00006803"/>
    </source>
</evidence>
<dbReference type="Pfam" id="PF03125">
    <property type="entry name" value="Sre"/>
    <property type="match status" value="1"/>
</dbReference>
<comment type="similarity">
    <text evidence="1">Belongs to the nematode receptor-like protein sre family.</text>
</comment>
<feature type="non-terminal residue" evidence="3">
    <location>
        <position position="1"/>
    </location>
</feature>
<dbReference type="PANTHER" id="PTHR23128">
    <property type="entry name" value="SERPENTINE RECEPTOR, CLASS E (EPSILON)-RELATED"/>
    <property type="match status" value="1"/>
</dbReference>
<proteinExistence type="inferred from homology"/>
<protein>
    <recommendedName>
        <fullName evidence="5">G protein-coupled receptor</fullName>
    </recommendedName>
</protein>
<dbReference type="EMBL" id="BTSX01000004">
    <property type="protein sequence ID" value="GMS92436.1"/>
    <property type="molecule type" value="Genomic_DNA"/>
</dbReference>
<dbReference type="PANTHER" id="PTHR23128:SF132">
    <property type="entry name" value="SERPENTINE RECEPTOR, CLASS E (EPSILON)-RELATED"/>
    <property type="match status" value="1"/>
</dbReference>
<dbReference type="InterPro" id="IPR004151">
    <property type="entry name" value="7TM_GPCR_serpentine_rcpt_Sre"/>
</dbReference>
<feature type="transmembrane region" description="Helical" evidence="2">
    <location>
        <begin position="217"/>
        <end position="237"/>
    </location>
</feature>
<reference evidence="3" key="1">
    <citation type="submission" date="2023-10" db="EMBL/GenBank/DDBJ databases">
        <title>Genome assembly of Pristionchus species.</title>
        <authorList>
            <person name="Yoshida K."/>
            <person name="Sommer R.J."/>
        </authorList>
    </citation>
    <scope>NUCLEOTIDE SEQUENCE</scope>
    <source>
        <strain evidence="3">RS0144</strain>
    </source>
</reference>
<keyword evidence="4" id="KW-1185">Reference proteome</keyword>
<keyword evidence="2" id="KW-0812">Transmembrane</keyword>
<feature type="transmembrane region" description="Helical" evidence="2">
    <location>
        <begin position="6"/>
        <end position="26"/>
    </location>
</feature>
<evidence type="ECO:0008006" key="5">
    <source>
        <dbReference type="Google" id="ProtNLM"/>
    </source>
</evidence>
<gene>
    <name evidence="3" type="ORF">PENTCL1PPCAC_14611</name>
</gene>
<evidence type="ECO:0000256" key="2">
    <source>
        <dbReference type="SAM" id="Phobius"/>
    </source>
</evidence>
<dbReference type="Proteomes" id="UP001432027">
    <property type="component" value="Unassembled WGS sequence"/>
</dbReference>
<accession>A0AAV5TGQ2</accession>
<organism evidence="3 4">
    <name type="scientific">Pristionchus entomophagus</name>
    <dbReference type="NCBI Taxonomy" id="358040"/>
    <lineage>
        <taxon>Eukaryota</taxon>
        <taxon>Metazoa</taxon>
        <taxon>Ecdysozoa</taxon>
        <taxon>Nematoda</taxon>
        <taxon>Chromadorea</taxon>
        <taxon>Rhabditida</taxon>
        <taxon>Rhabditina</taxon>
        <taxon>Diplogasteromorpha</taxon>
        <taxon>Diplogasteroidea</taxon>
        <taxon>Neodiplogasteridae</taxon>
        <taxon>Pristionchus</taxon>
    </lineage>
</organism>
<sequence>AIHLNFLFTTAGLYAVMVTGAVGRLLTIPYEMRIMPYREVIEFPIPFLAILRQASYSHATFILWIWTIERACATIFVSDYEQKSRFYISYILNGVFIPGSYLTAYLIVTGELFCLFFLRIGLCLISGALQSFRLLIVYNVRRLARLTHHVKRHPDEYSLSLRVQLNENVRSMKKIEFGVYLLSCGLAGGLLLIFTAVNSLSSPYQFEKLQWTSCVGNLIFAFFILCSAPWLQVAIAIHTGDIPPILRFFLCKR</sequence>
<dbReference type="GO" id="GO:0007606">
    <property type="term" value="P:sensory perception of chemical stimulus"/>
    <property type="evidence" value="ECO:0007669"/>
    <property type="project" value="InterPro"/>
</dbReference>
<evidence type="ECO:0000313" key="4">
    <source>
        <dbReference type="Proteomes" id="UP001432027"/>
    </source>
</evidence>
<dbReference type="GO" id="GO:0016020">
    <property type="term" value="C:membrane"/>
    <property type="evidence" value="ECO:0007669"/>
    <property type="project" value="InterPro"/>
</dbReference>
<keyword evidence="2" id="KW-0472">Membrane</keyword>